<evidence type="ECO:0000256" key="7">
    <source>
        <dbReference type="ARBA" id="ARBA00013147"/>
    </source>
</evidence>
<dbReference type="InterPro" id="IPR002701">
    <property type="entry name" value="CM_II_prokaryot"/>
</dbReference>
<organism evidence="23 24">
    <name type="scientific">Trinickia fusca</name>
    <dbReference type="NCBI Taxonomy" id="2419777"/>
    <lineage>
        <taxon>Bacteria</taxon>
        <taxon>Pseudomonadati</taxon>
        <taxon>Pseudomonadota</taxon>
        <taxon>Betaproteobacteria</taxon>
        <taxon>Burkholderiales</taxon>
        <taxon>Burkholderiaceae</taxon>
        <taxon>Trinickia</taxon>
    </lineage>
</organism>
<evidence type="ECO:0000256" key="12">
    <source>
        <dbReference type="ARBA" id="ARBA00023222"/>
    </source>
</evidence>
<evidence type="ECO:0000256" key="14">
    <source>
        <dbReference type="ARBA" id="ARBA00023239"/>
    </source>
</evidence>
<feature type="site" description="Essential for prephenate dehydratase activity" evidence="19">
    <location>
        <position position="268"/>
    </location>
</feature>
<dbReference type="GO" id="GO:0009094">
    <property type="term" value="P:L-phenylalanine biosynthetic process"/>
    <property type="evidence" value="ECO:0007669"/>
    <property type="project" value="UniProtKB-UniPathway"/>
</dbReference>
<dbReference type="EMBL" id="RBZV01000006">
    <property type="protein sequence ID" value="RKP46801.1"/>
    <property type="molecule type" value="Genomic_DNA"/>
</dbReference>
<dbReference type="Gene3D" id="1.20.59.10">
    <property type="entry name" value="Chorismate mutase"/>
    <property type="match status" value="1"/>
</dbReference>
<feature type="domain" description="Prephenate dehydratase" evidence="21">
    <location>
        <begin position="100"/>
        <end position="275"/>
    </location>
</feature>
<reference evidence="23 24" key="1">
    <citation type="submission" date="2018-10" db="EMBL/GenBank/DDBJ databases">
        <title>Paraburkholderia sp. 7MK8-2, isolated from soil.</title>
        <authorList>
            <person name="Gao Z.-H."/>
            <person name="Qiu L.-H."/>
        </authorList>
    </citation>
    <scope>NUCLEOTIDE SEQUENCE [LARGE SCALE GENOMIC DNA]</scope>
    <source>
        <strain evidence="23 24">7MK8-2</strain>
    </source>
</reference>
<dbReference type="InterPro" id="IPR018528">
    <property type="entry name" value="Preph_deHydtase_CS"/>
</dbReference>
<accession>A0A494XAY7</accession>
<dbReference type="Proteomes" id="UP000280434">
    <property type="component" value="Unassembled WGS sequence"/>
</dbReference>
<dbReference type="AlphaFoldDB" id="A0A494XAY7"/>
<dbReference type="InterPro" id="IPR008242">
    <property type="entry name" value="Chor_mutase/pphenate_deHydtase"/>
</dbReference>
<dbReference type="PIRSF" id="PIRSF001500">
    <property type="entry name" value="Chor_mut_pdt_Ppr"/>
    <property type="match status" value="1"/>
</dbReference>
<dbReference type="GO" id="GO:0004106">
    <property type="term" value="F:chorismate mutase activity"/>
    <property type="evidence" value="ECO:0007669"/>
    <property type="project" value="UniProtKB-EC"/>
</dbReference>
<dbReference type="SUPFAM" id="SSF48600">
    <property type="entry name" value="Chorismate mutase II"/>
    <property type="match status" value="1"/>
</dbReference>
<comment type="function">
    <text evidence="2">Catalyzes the Claisen rearrangement of chorismate to prephenate and the decarboxylation/dehydration of prephenate to phenylpyruvate.</text>
</comment>
<feature type="domain" description="Chorismate mutase" evidence="20">
    <location>
        <begin position="10"/>
        <end position="100"/>
    </location>
</feature>
<comment type="caution">
    <text evidence="23">The sequence shown here is derived from an EMBL/GenBank/DDBJ whole genome shotgun (WGS) entry which is preliminary data.</text>
</comment>
<dbReference type="Gene3D" id="3.40.190.10">
    <property type="entry name" value="Periplasmic binding protein-like II"/>
    <property type="match status" value="2"/>
</dbReference>
<evidence type="ECO:0000256" key="4">
    <source>
        <dbReference type="ARBA" id="ARBA00004741"/>
    </source>
</evidence>
<dbReference type="InterPro" id="IPR045865">
    <property type="entry name" value="ACT-like_dom_sf"/>
</dbReference>
<evidence type="ECO:0000256" key="16">
    <source>
        <dbReference type="ARBA" id="ARBA00031175"/>
    </source>
</evidence>
<dbReference type="Pfam" id="PF01842">
    <property type="entry name" value="ACT"/>
    <property type="match status" value="1"/>
</dbReference>
<keyword evidence="9" id="KW-0963">Cytoplasm</keyword>
<keyword evidence="13" id="KW-0413">Isomerase</keyword>
<dbReference type="CDD" id="cd13630">
    <property type="entry name" value="PBP2_PDT_1"/>
    <property type="match status" value="1"/>
</dbReference>
<name>A0A494XAY7_9BURK</name>
<dbReference type="PROSITE" id="PS51168">
    <property type="entry name" value="CHORISMATE_MUT_2"/>
    <property type="match status" value="1"/>
</dbReference>
<dbReference type="GO" id="GO:0046417">
    <property type="term" value="P:chorismate metabolic process"/>
    <property type="evidence" value="ECO:0007669"/>
    <property type="project" value="InterPro"/>
</dbReference>
<dbReference type="GO" id="GO:0004664">
    <property type="term" value="F:prephenate dehydratase activity"/>
    <property type="evidence" value="ECO:0007669"/>
    <property type="project" value="UniProtKB-EC"/>
</dbReference>
<evidence type="ECO:0000256" key="18">
    <source>
        <dbReference type="ARBA" id="ARBA00047848"/>
    </source>
</evidence>
<dbReference type="InterPro" id="IPR036263">
    <property type="entry name" value="Chorismate_II_sf"/>
</dbReference>
<evidence type="ECO:0000259" key="20">
    <source>
        <dbReference type="PROSITE" id="PS51168"/>
    </source>
</evidence>
<evidence type="ECO:0000256" key="11">
    <source>
        <dbReference type="ARBA" id="ARBA00023141"/>
    </source>
</evidence>
<evidence type="ECO:0000259" key="22">
    <source>
        <dbReference type="PROSITE" id="PS51671"/>
    </source>
</evidence>
<dbReference type="RefSeq" id="WP_121278629.1">
    <property type="nucleotide sequence ID" value="NZ_RBZV01000006.1"/>
</dbReference>
<evidence type="ECO:0000256" key="10">
    <source>
        <dbReference type="ARBA" id="ARBA00022605"/>
    </source>
</evidence>
<keyword evidence="12" id="KW-0584">Phenylalanine biosynthesis</keyword>
<dbReference type="PROSITE" id="PS51171">
    <property type="entry name" value="PREPHENATE_DEHYDR_3"/>
    <property type="match status" value="1"/>
</dbReference>
<evidence type="ECO:0000256" key="9">
    <source>
        <dbReference type="ARBA" id="ARBA00022490"/>
    </source>
</evidence>
<dbReference type="SMART" id="SM00830">
    <property type="entry name" value="CM_2"/>
    <property type="match status" value="1"/>
</dbReference>
<dbReference type="Pfam" id="PF00800">
    <property type="entry name" value="PDT"/>
    <property type="match status" value="1"/>
</dbReference>
<dbReference type="Gene3D" id="3.30.70.260">
    <property type="match status" value="1"/>
</dbReference>
<evidence type="ECO:0000256" key="13">
    <source>
        <dbReference type="ARBA" id="ARBA00023235"/>
    </source>
</evidence>
<dbReference type="InterPro" id="IPR001086">
    <property type="entry name" value="Preph_deHydtase"/>
</dbReference>
<protein>
    <recommendedName>
        <fullName evidence="8">Bifunctional chorismate mutase/prephenate dehydratase</fullName>
        <ecNumber evidence="7">4.2.1.51</ecNumber>
        <ecNumber evidence="6">5.4.99.5</ecNumber>
    </recommendedName>
    <alternativeName>
        <fullName evidence="17">Chorismate mutase-prephenate dehydratase</fullName>
    </alternativeName>
    <alternativeName>
        <fullName evidence="16">p-protein</fullName>
    </alternativeName>
</protein>
<evidence type="ECO:0000313" key="23">
    <source>
        <dbReference type="EMBL" id="RKP46801.1"/>
    </source>
</evidence>
<dbReference type="Pfam" id="PF01817">
    <property type="entry name" value="CM_2"/>
    <property type="match status" value="1"/>
</dbReference>
<dbReference type="InterPro" id="IPR002912">
    <property type="entry name" value="ACT_dom"/>
</dbReference>
<evidence type="ECO:0000256" key="8">
    <source>
        <dbReference type="ARBA" id="ARBA00014401"/>
    </source>
</evidence>
<sequence>MSELALALVLSPDEQIARSRVEISSIDDKLLTLLNLRQDHARRIGEAKRASGACVYQPGREREIVAALGERSTELLSPAHVRTIWSAIFDASRSVQEERVVAFLGPRGTYTEEAMFAHFGCAARALACESVDAVFAAVTGGRARYGVVPVENSTEGTIVRTLDLVLDTTVSVIGDVVLPIAHCLLSKDAGLADITCVAGHAQALAQCRRWLDACLPAAERRAVSSNAHAAQLAAQTPALAAIANRRAADHYGLAVIAPDIQDEQINSTRFWVIAKPRAARQDDERTLLCLELDNRAGALNSVLEPLAERHIAVTRIDSRPLKTELWAYRFFLEVACHPQHADLLDALQVMRDAARSVTVLGSCATQPESRHANHA</sequence>
<dbReference type="EC" id="4.2.1.51" evidence="7"/>
<keyword evidence="10" id="KW-0028">Amino-acid biosynthesis</keyword>
<dbReference type="SUPFAM" id="SSF53850">
    <property type="entry name" value="Periplasmic binding protein-like II"/>
    <property type="match status" value="1"/>
</dbReference>
<dbReference type="NCBIfam" id="NF008865">
    <property type="entry name" value="PRK11898.1"/>
    <property type="match status" value="1"/>
</dbReference>
<comment type="pathway">
    <text evidence="4">Amino-acid biosynthesis; L-phenylalanine biosynthesis; phenylpyruvate from prephenate: step 1/1.</text>
</comment>
<dbReference type="PANTHER" id="PTHR21022:SF19">
    <property type="entry name" value="PREPHENATE DEHYDRATASE-RELATED"/>
    <property type="match status" value="1"/>
</dbReference>
<keyword evidence="11" id="KW-0057">Aromatic amino acid biosynthesis</keyword>
<comment type="catalytic activity">
    <reaction evidence="1">
        <text>chorismate = prephenate</text>
        <dbReference type="Rhea" id="RHEA:13897"/>
        <dbReference type="ChEBI" id="CHEBI:29748"/>
        <dbReference type="ChEBI" id="CHEBI:29934"/>
        <dbReference type="EC" id="5.4.99.5"/>
    </reaction>
</comment>
<keyword evidence="15" id="KW-0511">Multifunctional enzyme</keyword>
<proteinExistence type="predicted"/>
<evidence type="ECO:0000256" key="15">
    <source>
        <dbReference type="ARBA" id="ARBA00023268"/>
    </source>
</evidence>
<dbReference type="PROSITE" id="PS00857">
    <property type="entry name" value="PREPHENATE_DEHYDR_1"/>
    <property type="match status" value="1"/>
</dbReference>
<dbReference type="InterPro" id="IPR036979">
    <property type="entry name" value="CM_dom_sf"/>
</dbReference>
<keyword evidence="14 23" id="KW-0456">Lyase</keyword>
<feature type="domain" description="ACT" evidence="22">
    <location>
        <begin position="287"/>
        <end position="362"/>
    </location>
</feature>
<dbReference type="SUPFAM" id="SSF55021">
    <property type="entry name" value="ACT-like"/>
    <property type="match status" value="1"/>
</dbReference>
<evidence type="ECO:0000256" key="19">
    <source>
        <dbReference type="PIRSR" id="PIRSR001500-2"/>
    </source>
</evidence>
<evidence type="ECO:0000256" key="5">
    <source>
        <dbReference type="ARBA" id="ARBA00004817"/>
    </source>
</evidence>
<evidence type="ECO:0000256" key="17">
    <source>
        <dbReference type="ARBA" id="ARBA00031520"/>
    </source>
</evidence>
<dbReference type="EC" id="5.4.99.5" evidence="6"/>
<keyword evidence="24" id="KW-1185">Reference proteome</keyword>
<comment type="pathway">
    <text evidence="5">Metabolic intermediate biosynthesis; prephenate biosynthesis; prephenate from chorismate: step 1/1.</text>
</comment>
<dbReference type="OrthoDB" id="9802281at2"/>
<evidence type="ECO:0000259" key="21">
    <source>
        <dbReference type="PROSITE" id="PS51171"/>
    </source>
</evidence>
<comment type="subcellular location">
    <subcellularLocation>
        <location evidence="3">Cytoplasm</location>
    </subcellularLocation>
</comment>
<evidence type="ECO:0000256" key="3">
    <source>
        <dbReference type="ARBA" id="ARBA00004496"/>
    </source>
</evidence>
<dbReference type="PANTHER" id="PTHR21022">
    <property type="entry name" value="PREPHENATE DEHYDRATASE P PROTEIN"/>
    <property type="match status" value="1"/>
</dbReference>
<gene>
    <name evidence="23" type="primary">pheA</name>
    <name evidence="23" type="ORF">D7S89_15645</name>
</gene>
<evidence type="ECO:0000256" key="1">
    <source>
        <dbReference type="ARBA" id="ARBA00000824"/>
    </source>
</evidence>
<evidence type="ECO:0000313" key="24">
    <source>
        <dbReference type="Proteomes" id="UP000280434"/>
    </source>
</evidence>
<dbReference type="CDD" id="cd04905">
    <property type="entry name" value="ACT_CM-PDT"/>
    <property type="match status" value="1"/>
</dbReference>
<dbReference type="UniPathway" id="UPA00120">
    <property type="reaction ID" value="UER00203"/>
</dbReference>
<dbReference type="GO" id="GO:0005737">
    <property type="term" value="C:cytoplasm"/>
    <property type="evidence" value="ECO:0007669"/>
    <property type="project" value="UniProtKB-SubCell"/>
</dbReference>
<evidence type="ECO:0000256" key="2">
    <source>
        <dbReference type="ARBA" id="ARBA00002364"/>
    </source>
</evidence>
<dbReference type="UniPathway" id="UPA00121">
    <property type="reaction ID" value="UER00345"/>
</dbReference>
<comment type="catalytic activity">
    <reaction evidence="18">
        <text>prephenate + H(+) = 3-phenylpyruvate + CO2 + H2O</text>
        <dbReference type="Rhea" id="RHEA:21648"/>
        <dbReference type="ChEBI" id="CHEBI:15377"/>
        <dbReference type="ChEBI" id="CHEBI:15378"/>
        <dbReference type="ChEBI" id="CHEBI:16526"/>
        <dbReference type="ChEBI" id="CHEBI:18005"/>
        <dbReference type="ChEBI" id="CHEBI:29934"/>
        <dbReference type="EC" id="4.2.1.51"/>
    </reaction>
</comment>
<dbReference type="PROSITE" id="PS51671">
    <property type="entry name" value="ACT"/>
    <property type="match status" value="1"/>
</dbReference>
<evidence type="ECO:0000256" key="6">
    <source>
        <dbReference type="ARBA" id="ARBA00012404"/>
    </source>
</evidence>